<dbReference type="PATRIC" id="fig|1454003.3.peg.157"/>
<protein>
    <submittedName>
        <fullName evidence="1">Uncharacterized protein</fullName>
    </submittedName>
</protein>
<comment type="caution">
    <text evidence="1">The sequence shown here is derived from an EMBL/GenBank/DDBJ whole genome shotgun (WGS) entry which is preliminary data.</text>
</comment>
<dbReference type="Proteomes" id="UP000021816">
    <property type="component" value="Unassembled WGS sequence"/>
</dbReference>
<reference evidence="1 2" key="1">
    <citation type="submission" date="2014-02" db="EMBL/GenBank/DDBJ databases">
        <title>Expanding our view of genomic diversity in Candidatus Accumulibacter clades.</title>
        <authorList>
            <person name="Skennerton C.T."/>
            <person name="Barr J.J."/>
            <person name="Slater F.R."/>
            <person name="Bond P.L."/>
            <person name="Tyson G.W."/>
        </authorList>
    </citation>
    <scope>NUCLEOTIDE SEQUENCE [LARGE SCALE GENOMIC DNA]</scope>
    <source>
        <strain evidence="2">BA-92</strain>
    </source>
</reference>
<gene>
    <name evidence="1" type="ORF">AW10_00156</name>
</gene>
<proteinExistence type="predicted"/>
<evidence type="ECO:0000313" key="1">
    <source>
        <dbReference type="EMBL" id="EXI82922.1"/>
    </source>
</evidence>
<sequence>MSIDIRKQARRLRTGTSFTKHNARESGRCVLVAEENDGAI</sequence>
<organism evidence="1 2">
    <name type="scientific">Candidatus Accumulibacter appositus</name>
    <dbReference type="NCBI Taxonomy" id="1454003"/>
    <lineage>
        <taxon>Bacteria</taxon>
        <taxon>Pseudomonadati</taxon>
        <taxon>Pseudomonadota</taxon>
        <taxon>Betaproteobacteria</taxon>
        <taxon>Candidatus Accumulibacter</taxon>
    </lineage>
</organism>
<dbReference type="AlphaFoldDB" id="A0A011Q147"/>
<accession>A0A011Q147</accession>
<evidence type="ECO:0000313" key="2">
    <source>
        <dbReference type="Proteomes" id="UP000021816"/>
    </source>
</evidence>
<name>A0A011Q147_9PROT</name>
<dbReference type="EMBL" id="JEMX01000007">
    <property type="protein sequence ID" value="EXI82922.1"/>
    <property type="molecule type" value="Genomic_DNA"/>
</dbReference>